<feature type="compositionally biased region" description="Basic and acidic residues" evidence="1">
    <location>
        <begin position="349"/>
        <end position="361"/>
    </location>
</feature>
<proteinExistence type="predicted"/>
<protein>
    <recommendedName>
        <fullName evidence="5">Small secreted protein</fullName>
    </recommendedName>
</protein>
<feature type="chain" id="PRO_5040134982" description="Small secreted protein" evidence="2">
    <location>
        <begin position="18"/>
        <end position="361"/>
    </location>
</feature>
<reference evidence="3 4" key="1">
    <citation type="submission" date="2020-07" db="EMBL/GenBank/DDBJ databases">
        <title>Metarhizium humberi genome.</title>
        <authorList>
            <person name="Lysoe E."/>
        </authorList>
    </citation>
    <scope>NUCLEOTIDE SEQUENCE [LARGE SCALE GENOMIC DNA]</scope>
    <source>
        <strain evidence="3 4">ESALQ1638</strain>
    </source>
</reference>
<evidence type="ECO:0000256" key="2">
    <source>
        <dbReference type="SAM" id="SignalP"/>
    </source>
</evidence>
<name>A0A9P8M258_9HYPO</name>
<evidence type="ECO:0000313" key="4">
    <source>
        <dbReference type="Proteomes" id="UP000764110"/>
    </source>
</evidence>
<keyword evidence="4" id="KW-1185">Reference proteome</keyword>
<organism evidence="3 4">
    <name type="scientific">Metarhizium humberi</name>
    <dbReference type="NCBI Taxonomy" id="2596975"/>
    <lineage>
        <taxon>Eukaryota</taxon>
        <taxon>Fungi</taxon>
        <taxon>Dikarya</taxon>
        <taxon>Ascomycota</taxon>
        <taxon>Pezizomycotina</taxon>
        <taxon>Sordariomycetes</taxon>
        <taxon>Hypocreomycetidae</taxon>
        <taxon>Hypocreales</taxon>
        <taxon>Clavicipitaceae</taxon>
        <taxon>Metarhizium</taxon>
    </lineage>
</organism>
<dbReference type="AlphaFoldDB" id="A0A9P8M258"/>
<feature type="signal peptide" evidence="2">
    <location>
        <begin position="1"/>
        <end position="17"/>
    </location>
</feature>
<evidence type="ECO:0008006" key="5">
    <source>
        <dbReference type="Google" id="ProtNLM"/>
    </source>
</evidence>
<evidence type="ECO:0000256" key="1">
    <source>
        <dbReference type="SAM" id="MobiDB-lite"/>
    </source>
</evidence>
<evidence type="ECO:0000313" key="3">
    <source>
        <dbReference type="EMBL" id="KAH0592161.1"/>
    </source>
</evidence>
<keyword evidence="2" id="KW-0732">Signal</keyword>
<feature type="region of interest" description="Disordered" evidence="1">
    <location>
        <begin position="336"/>
        <end position="361"/>
    </location>
</feature>
<comment type="caution">
    <text evidence="3">The sequence shown here is derived from an EMBL/GenBank/DDBJ whole genome shotgun (WGS) entry which is preliminary data.</text>
</comment>
<dbReference type="Proteomes" id="UP000764110">
    <property type="component" value="Unassembled WGS sequence"/>
</dbReference>
<accession>A0A9P8M258</accession>
<sequence length="361" mass="38230">MLPSPLILASLALPAAAQLSTLTTPYLNLTALAAADGESTLECWQLANPFRQSTESGITGSLQLSLGELANASYSVIPARFDGGFHHAPAFQYVLDGRALSAAAVTNRADDAGRDEAWIQGGKYGLIVAADTADRTAHGHLTRYPGAADTVAVSLPIGDRDGFKYTVLHGELPGGPCSAVRRGVSSTENVHSTLELFPSLLHLLGGKKVGRGDMGSFSCIFSGRVVTFCRLAGVRNSETLVCTRSTLPERTSGRAPEQPRVDARPVKLVPAGKPAQLDAVHERLGADGAASVVWARRGAAHGRRFREAGVIMGMRWQQSQSLGGQRVGAAWRRGGRVGAKGEYPPPQHVCRESYDDGKRDA</sequence>
<dbReference type="EMBL" id="JACEFI010000036">
    <property type="protein sequence ID" value="KAH0592161.1"/>
    <property type="molecule type" value="Genomic_DNA"/>
</dbReference>
<gene>
    <name evidence="3" type="ORF">MHUMG1_10113</name>
</gene>